<reference evidence="4" key="2">
    <citation type="submission" date="2021-01" db="EMBL/GenBank/DDBJ databases">
        <title>Chromosome-level genome assembly of a human fungal pathogen reveals clustering of transcriptionally co-regulated genes.</title>
        <authorList>
            <person name="Voorhies M."/>
            <person name="Cohen S."/>
            <person name="Shea T.P."/>
            <person name="Petrus S."/>
            <person name="Munoz J.F."/>
            <person name="Poplawski S."/>
            <person name="Goldman W.E."/>
            <person name="Michael T."/>
            <person name="Cuomo C.A."/>
            <person name="Sil A."/>
            <person name="Beyhan S."/>
        </authorList>
    </citation>
    <scope>NUCLEOTIDE SEQUENCE</scope>
    <source>
        <strain evidence="4">H88</strain>
    </source>
</reference>
<dbReference type="STRING" id="544711.F0UGC5"/>
<dbReference type="EMBL" id="DS990638">
    <property type="protein sequence ID" value="EGC44278.1"/>
    <property type="molecule type" value="Genomic_DNA"/>
</dbReference>
<feature type="region of interest" description="Disordered" evidence="1">
    <location>
        <begin position="1"/>
        <end position="88"/>
    </location>
</feature>
<dbReference type="Proteomes" id="UP000663419">
    <property type="component" value="Chromosome 4"/>
</dbReference>
<reference evidence="5" key="1">
    <citation type="submission" date="2008-07" db="EMBL/GenBank/DDBJ databases">
        <title>Annotation of Ajellomyces capsulatus strain H88.</title>
        <authorList>
            <person name="Champion M."/>
            <person name="Cuomo C."/>
            <person name="Ma L.-J."/>
            <person name="Henn M.R."/>
            <person name="Sil A."/>
            <person name="Goldman B."/>
            <person name="Young S.K."/>
            <person name="Kodira C.D."/>
            <person name="Zeng Q."/>
            <person name="Koehrsen M."/>
            <person name="Alvarado L."/>
            <person name="Berlin A."/>
            <person name="Borenstein D."/>
            <person name="Chen Z."/>
            <person name="Engels R."/>
            <person name="Freedman E."/>
            <person name="Gellesch M."/>
            <person name="Goldberg J."/>
            <person name="Griggs A."/>
            <person name="Gujja S."/>
            <person name="Heiman D."/>
            <person name="Hepburn T."/>
            <person name="Howarth C."/>
            <person name="Jen D."/>
            <person name="Larson L."/>
            <person name="Lewis B."/>
            <person name="Mehta T."/>
            <person name="Park D."/>
            <person name="Pearson M."/>
            <person name="Roberts A."/>
            <person name="Saif S."/>
            <person name="Shea T."/>
            <person name="Shenoy N."/>
            <person name="Sisk P."/>
            <person name="Stolte C."/>
            <person name="Sykes S."/>
            <person name="Walk T."/>
            <person name="White J."/>
            <person name="Yandava C."/>
            <person name="Klein B."/>
            <person name="McEwen J.G."/>
            <person name="Puccia R."/>
            <person name="Goldman G.H."/>
            <person name="Felipe M.S."/>
            <person name="Nino-Vega G."/>
            <person name="San-Blas G."/>
            <person name="Taylor J."/>
            <person name="Mendoza L."/>
            <person name="Galagan J."/>
            <person name="Nusbaum C."/>
            <person name="Birren B."/>
        </authorList>
    </citation>
    <scope>NUCLEOTIDE SEQUENCE [LARGE SCALE GENOMIC DNA]</scope>
    <source>
        <strain evidence="5">H88</strain>
    </source>
</reference>
<evidence type="ECO:0000313" key="4">
    <source>
        <dbReference type="EMBL" id="QSS55062.1"/>
    </source>
</evidence>
<dbReference type="OMA" id="CIPANQF"/>
<evidence type="ECO:0000313" key="3">
    <source>
        <dbReference type="EMBL" id="EGC44278.1"/>
    </source>
</evidence>
<dbReference type="PANTHER" id="PTHR42470:SF2">
    <property type="match status" value="1"/>
</dbReference>
<dbReference type="PANTHER" id="PTHR42470">
    <property type="entry name" value="VAST DOMAIN-CONTAINING PROTEIN"/>
    <property type="match status" value="1"/>
</dbReference>
<feature type="region of interest" description="Disordered" evidence="1">
    <location>
        <begin position="497"/>
        <end position="516"/>
    </location>
</feature>
<feature type="compositionally biased region" description="Polar residues" evidence="1">
    <location>
        <begin position="172"/>
        <end position="184"/>
    </location>
</feature>
<evidence type="ECO:0000256" key="1">
    <source>
        <dbReference type="SAM" id="MobiDB-lite"/>
    </source>
</evidence>
<dbReference type="Proteomes" id="UP000008142">
    <property type="component" value="Unassembled WGS sequence"/>
</dbReference>
<dbReference type="OrthoDB" id="5400850at2759"/>
<feature type="compositionally biased region" description="Basic and acidic residues" evidence="1">
    <location>
        <begin position="1"/>
        <end position="12"/>
    </location>
</feature>
<feature type="domain" description="DUF7924" evidence="2">
    <location>
        <begin position="247"/>
        <end position="470"/>
    </location>
</feature>
<evidence type="ECO:0000313" key="5">
    <source>
        <dbReference type="Proteomes" id="UP000008142"/>
    </source>
</evidence>
<sequence length="538" mass="61655">MAPRQEVSDVKRQAKPNIRKIAQGKQPRSVEKNQPRRPVRRSARLDQKSLSWGGNAQQNHPYSSPSGDTLRKKQNPSSSLQTKGLKRKRLQETEVSFCIPANQFQKRPRISTAGHTLDQKAARSVYENNINPIHWWTQSGFWPNEYFHEGYNMSHLLPRKKSTSSLRRKQSEFSSVATSTTPSDQKSREEKNAQYKNPRYEVLLQTKGIFMRKSELGITNGSKDLCQRLLELEQTIPKDSLFEAGVFDKLCEMIQNRNEAKVIQDVSRLIVPSAQTLAIYGARHLKVLVESVNEGWDNSVPITKPRPQPDYSVGFGREAFTDEQLRRLQPFVGNLTDTSYFMATFYLYFPFLTCEVKCGAAALDIADRQNSHSTAIAVRAIIELFRLVKCEQEVNREILAFSISHDHTAVRIYGHYAILEEEKINIYRHPIHKFDFTALDGKEKWTAYKFTRNIYDIWMPTHLKKICSAIDQIPPDVDFDISQSELQYSQQSNAESVLALDNEDSEPSQLGYIDSAGVTPTTSFAEQTQVFKKPRKKQ</sequence>
<name>F0UGC5_AJEC8</name>
<feature type="region of interest" description="Disordered" evidence="1">
    <location>
        <begin position="162"/>
        <end position="195"/>
    </location>
</feature>
<organism evidence="5">
    <name type="scientific">Ajellomyces capsulatus (strain H88)</name>
    <name type="common">Darling's disease fungus</name>
    <name type="synonym">Histoplasma capsulatum</name>
    <dbReference type="NCBI Taxonomy" id="544711"/>
    <lineage>
        <taxon>Eukaryota</taxon>
        <taxon>Fungi</taxon>
        <taxon>Dikarya</taxon>
        <taxon>Ascomycota</taxon>
        <taxon>Pezizomycotina</taxon>
        <taxon>Eurotiomycetes</taxon>
        <taxon>Eurotiomycetidae</taxon>
        <taxon>Onygenales</taxon>
        <taxon>Ajellomycetaceae</taxon>
        <taxon>Histoplasma</taxon>
    </lineage>
</organism>
<dbReference type="Pfam" id="PF25545">
    <property type="entry name" value="DUF7924"/>
    <property type="match status" value="1"/>
</dbReference>
<dbReference type="AlphaFoldDB" id="F0UGC5"/>
<gene>
    <name evidence="3" type="ORF">HCEG_03493</name>
    <name evidence="4" type="ORF">I7I53_02830</name>
</gene>
<dbReference type="InterPro" id="IPR057684">
    <property type="entry name" value="DUF7924"/>
</dbReference>
<dbReference type="EMBL" id="CP069105">
    <property type="protein sequence ID" value="QSS55062.1"/>
    <property type="molecule type" value="Genomic_DNA"/>
</dbReference>
<dbReference type="HOGENOM" id="CLU_025457_2_0_1"/>
<protein>
    <recommendedName>
        <fullName evidence="2">DUF7924 domain-containing protein</fullName>
    </recommendedName>
</protein>
<proteinExistence type="predicted"/>
<accession>F0UGC5</accession>
<feature type="compositionally biased region" description="Polar residues" evidence="1">
    <location>
        <begin position="48"/>
        <end position="67"/>
    </location>
</feature>
<dbReference type="VEuPathDB" id="FungiDB:I7I53_02830"/>
<evidence type="ECO:0000259" key="2">
    <source>
        <dbReference type="Pfam" id="PF25545"/>
    </source>
</evidence>